<feature type="signal peptide" evidence="2">
    <location>
        <begin position="1"/>
        <end position="28"/>
    </location>
</feature>
<proteinExistence type="predicted"/>
<name>A0ABM9DSM4_9HYPH</name>
<organism evidence="3 4">
    <name type="scientific">Mesorhizobium escarrei</name>
    <dbReference type="NCBI Taxonomy" id="666018"/>
    <lineage>
        <taxon>Bacteria</taxon>
        <taxon>Pseudomonadati</taxon>
        <taxon>Pseudomonadota</taxon>
        <taxon>Alphaproteobacteria</taxon>
        <taxon>Hyphomicrobiales</taxon>
        <taxon>Phyllobacteriaceae</taxon>
        <taxon>Mesorhizobium</taxon>
    </lineage>
</organism>
<sequence length="130" mass="13849">MIVKNLPKWFGATSMAVFLLASITPSHAESYSNLQGKGYKTGKLSRGSSGSLGWFVSSGEKMYFCRMRVAVAYVGNTGMVAFTSSGRQIPADRKVYEEYSGGPDPSIPQLSDLKAGKPNARDVGSCGPAK</sequence>
<dbReference type="RefSeq" id="WP_254018006.1">
    <property type="nucleotide sequence ID" value="NZ_CAKXZT010000117.1"/>
</dbReference>
<protein>
    <recommendedName>
        <fullName evidence="5">DUF995 domain-containing protein</fullName>
    </recommendedName>
</protein>
<feature type="region of interest" description="Disordered" evidence="1">
    <location>
        <begin position="94"/>
        <end position="130"/>
    </location>
</feature>
<evidence type="ECO:0000256" key="2">
    <source>
        <dbReference type="SAM" id="SignalP"/>
    </source>
</evidence>
<evidence type="ECO:0008006" key="5">
    <source>
        <dbReference type="Google" id="ProtNLM"/>
    </source>
</evidence>
<dbReference type="Proteomes" id="UP001153050">
    <property type="component" value="Unassembled WGS sequence"/>
</dbReference>
<gene>
    <name evidence="3" type="ORF">MES5069_230107</name>
</gene>
<keyword evidence="4" id="KW-1185">Reference proteome</keyword>
<accession>A0ABM9DSM4</accession>
<comment type="caution">
    <text evidence="3">The sequence shown here is derived from an EMBL/GenBank/DDBJ whole genome shotgun (WGS) entry which is preliminary data.</text>
</comment>
<feature type="chain" id="PRO_5045862347" description="DUF995 domain-containing protein" evidence="2">
    <location>
        <begin position="29"/>
        <end position="130"/>
    </location>
</feature>
<evidence type="ECO:0000313" key="4">
    <source>
        <dbReference type="Proteomes" id="UP001153050"/>
    </source>
</evidence>
<keyword evidence="2" id="KW-0732">Signal</keyword>
<dbReference type="EMBL" id="CAKXZT010000117">
    <property type="protein sequence ID" value="CAH2399705.1"/>
    <property type="molecule type" value="Genomic_DNA"/>
</dbReference>
<reference evidence="3 4" key="1">
    <citation type="submission" date="2022-03" db="EMBL/GenBank/DDBJ databases">
        <authorList>
            <person name="Brunel B."/>
        </authorList>
    </citation>
    <scope>NUCLEOTIDE SEQUENCE [LARGE SCALE GENOMIC DNA]</scope>
    <source>
        <strain evidence="3">STM5069sample</strain>
    </source>
</reference>
<evidence type="ECO:0000256" key="1">
    <source>
        <dbReference type="SAM" id="MobiDB-lite"/>
    </source>
</evidence>
<evidence type="ECO:0000313" key="3">
    <source>
        <dbReference type="EMBL" id="CAH2399705.1"/>
    </source>
</evidence>